<comment type="caution">
    <text evidence="8">The sequence shown here is derived from an EMBL/GenBank/DDBJ whole genome shotgun (WGS) entry which is preliminary data.</text>
</comment>
<dbReference type="AlphaFoldDB" id="A0A0G1KBY1"/>
<dbReference type="SUPFAM" id="SSF53041">
    <property type="entry name" value="Resolvase-like"/>
    <property type="match status" value="1"/>
</dbReference>
<evidence type="ECO:0000256" key="1">
    <source>
        <dbReference type="ARBA" id="ARBA00022908"/>
    </source>
</evidence>
<dbReference type="InterPro" id="IPR006118">
    <property type="entry name" value="Recombinase_CS"/>
</dbReference>
<dbReference type="Pfam" id="PF00239">
    <property type="entry name" value="Resolvase"/>
    <property type="match status" value="1"/>
</dbReference>
<accession>A0A0G1KBY1</accession>
<dbReference type="PANTHER" id="PTHR30461">
    <property type="entry name" value="DNA-INVERTASE FROM LAMBDOID PROPHAGE"/>
    <property type="match status" value="1"/>
</dbReference>
<dbReference type="InterPro" id="IPR050639">
    <property type="entry name" value="SSR_resolvase"/>
</dbReference>
<name>A0A0G1KBY1_9BACT</name>
<proteinExistence type="predicted"/>
<dbReference type="Gene3D" id="3.90.1750.20">
    <property type="entry name" value="Putative Large Serine Recombinase, Chain B, Domain 2"/>
    <property type="match status" value="1"/>
</dbReference>
<evidence type="ECO:0000256" key="2">
    <source>
        <dbReference type="ARBA" id="ARBA00023125"/>
    </source>
</evidence>
<dbReference type="Gene3D" id="3.40.50.1390">
    <property type="entry name" value="Resolvase, N-terminal catalytic domain"/>
    <property type="match status" value="1"/>
</dbReference>
<keyword evidence="3" id="KW-0233">DNA recombination</keyword>
<gene>
    <name evidence="8" type="ORF">UW79_C0027G0010</name>
</gene>
<dbReference type="SMART" id="SM00857">
    <property type="entry name" value="Resolvase"/>
    <property type="match status" value="1"/>
</dbReference>
<evidence type="ECO:0000256" key="3">
    <source>
        <dbReference type="ARBA" id="ARBA00023172"/>
    </source>
</evidence>
<dbReference type="PROSITE" id="PS00397">
    <property type="entry name" value="RECOMBINASES_1"/>
    <property type="match status" value="1"/>
</dbReference>
<evidence type="ECO:0000256" key="4">
    <source>
        <dbReference type="PIRSR" id="PIRSR606118-50"/>
    </source>
</evidence>
<feature type="active site" description="O-(5'-phospho-DNA)-serine intermediate" evidence="4 5">
    <location>
        <position position="12"/>
    </location>
</feature>
<dbReference type="InterPro" id="IPR038109">
    <property type="entry name" value="DNA_bind_recomb_sf"/>
</dbReference>
<dbReference type="GO" id="GO:0000150">
    <property type="term" value="F:DNA strand exchange activity"/>
    <property type="evidence" value="ECO:0007669"/>
    <property type="project" value="InterPro"/>
</dbReference>
<dbReference type="InterPro" id="IPR036162">
    <property type="entry name" value="Resolvase-like_N_sf"/>
</dbReference>
<dbReference type="Pfam" id="PF07508">
    <property type="entry name" value="Recombinase"/>
    <property type="match status" value="1"/>
</dbReference>
<dbReference type="InterPro" id="IPR011109">
    <property type="entry name" value="DNA_bind_recombinase_dom"/>
</dbReference>
<feature type="domain" description="Recombinase" evidence="7">
    <location>
        <begin position="161"/>
        <end position="248"/>
    </location>
</feature>
<dbReference type="PROSITE" id="PS51737">
    <property type="entry name" value="RECOMBINASE_DNA_BIND"/>
    <property type="match status" value="1"/>
</dbReference>
<dbReference type="PROSITE" id="PS51736">
    <property type="entry name" value="RECOMBINASES_3"/>
    <property type="match status" value="1"/>
</dbReference>
<dbReference type="InterPro" id="IPR006119">
    <property type="entry name" value="Resolv_N"/>
</dbReference>
<keyword evidence="1" id="KW-0229">DNA integration</keyword>
<evidence type="ECO:0000256" key="5">
    <source>
        <dbReference type="PROSITE-ProRule" id="PRU10137"/>
    </source>
</evidence>
<dbReference type="EMBL" id="LCJR01000027">
    <property type="protein sequence ID" value="KKT81093.1"/>
    <property type="molecule type" value="Genomic_DNA"/>
</dbReference>
<dbReference type="GO" id="GO:0015074">
    <property type="term" value="P:DNA integration"/>
    <property type="evidence" value="ECO:0007669"/>
    <property type="project" value="UniProtKB-KW"/>
</dbReference>
<dbReference type="GO" id="GO:0003677">
    <property type="term" value="F:DNA binding"/>
    <property type="evidence" value="ECO:0007669"/>
    <property type="project" value="UniProtKB-KW"/>
</dbReference>
<dbReference type="PANTHER" id="PTHR30461:SF23">
    <property type="entry name" value="DNA RECOMBINASE-RELATED"/>
    <property type="match status" value="1"/>
</dbReference>
<protein>
    <submittedName>
        <fullName evidence="8">Site-specific recombinase, DNA invertase Pin</fullName>
    </submittedName>
</protein>
<feature type="domain" description="Resolvase/invertase-type recombinase catalytic" evidence="6">
    <location>
        <begin position="4"/>
        <end position="154"/>
    </location>
</feature>
<evidence type="ECO:0000259" key="6">
    <source>
        <dbReference type="PROSITE" id="PS51736"/>
    </source>
</evidence>
<organism evidence="8 9">
    <name type="scientific">Candidatus Yanofskybacteria bacterium GW2011_GWA2_44_9</name>
    <dbReference type="NCBI Taxonomy" id="1619025"/>
    <lineage>
        <taxon>Bacteria</taxon>
        <taxon>Candidatus Yanofskyibacteriota</taxon>
    </lineage>
</organism>
<reference evidence="8 9" key="1">
    <citation type="journal article" date="2015" name="Nature">
        <title>rRNA introns, odd ribosomes, and small enigmatic genomes across a large radiation of phyla.</title>
        <authorList>
            <person name="Brown C.T."/>
            <person name="Hug L.A."/>
            <person name="Thomas B.C."/>
            <person name="Sharon I."/>
            <person name="Castelle C.J."/>
            <person name="Singh A."/>
            <person name="Wilkins M.J."/>
            <person name="Williams K.H."/>
            <person name="Banfield J.F."/>
        </authorList>
    </citation>
    <scope>NUCLEOTIDE SEQUENCE [LARGE SCALE GENOMIC DNA]</scope>
</reference>
<dbReference type="CDD" id="cd00338">
    <property type="entry name" value="Ser_Recombinase"/>
    <property type="match status" value="1"/>
</dbReference>
<evidence type="ECO:0000259" key="7">
    <source>
        <dbReference type="PROSITE" id="PS51737"/>
    </source>
</evidence>
<dbReference type="Proteomes" id="UP000034032">
    <property type="component" value="Unassembled WGS sequence"/>
</dbReference>
<evidence type="ECO:0000313" key="8">
    <source>
        <dbReference type="EMBL" id="KKT81093.1"/>
    </source>
</evidence>
<evidence type="ECO:0000313" key="9">
    <source>
        <dbReference type="Proteomes" id="UP000034032"/>
    </source>
</evidence>
<sequence length="248" mass="28616">MKKSALGYCRVSTMDQAEYGYGLEYQRSEIQKYCKNKGLELKEIYSDDGSSGADPNRPQLQELLSRAKNDKVDFIVIAHSSRLFRDSMLSEIVYRDLRKNNINLISTSQPNYYEADGDFQRKLIRTILSAFDEYERSLIAYRLRNGKRKKAELGGFHGGFLYGYRSINGQLEVNEQEAEVVRQIFALKKKKKMNLTFIADHLNKTGVKTRLRGHWHPSIVRAILLNPVYHGKIRFGGKEYIGIHKGLL</sequence>
<keyword evidence="2" id="KW-0238">DNA-binding</keyword>